<protein>
    <recommendedName>
        <fullName evidence="6">Bms1-type G domain-containing protein</fullName>
    </recommendedName>
</protein>
<comment type="caution">
    <text evidence="7">The sequence shown here is derived from an EMBL/GenBank/DDBJ whole genome shotgun (WGS) entry which is preliminary data.</text>
</comment>
<evidence type="ECO:0000256" key="3">
    <source>
        <dbReference type="ARBA" id="ARBA00023242"/>
    </source>
</evidence>
<sequence>MTEQHHHRSNTKLKQTNKPFKSKHQTSRSLRDKAKGKVERVSIKHQSNRGVSSKVDRRNAAKLLQQKKREELHRKNRIFDNRHGAPKIIAVVPLCPDVTAESAVKHLFASVEQEPAHDGIVVMSSDRFKQKLQFVPLKRNFIDIMDAAKVADFIVFVMSAVTEVDEFGLMILSSIQAQGVPSIVPTVDNLETVPAKKKADIKKSLLSFTTHFFPTEDKVHALDNANESVAMLRMMASQLPKPVTWRDTHSYLLADEAIAFEPNPLDPSVGTLRVTGYARGTHFQANRLVHLQNLGDFQLTKITAAPAPVHRSIHVAHGDSAMEDTAEKVLDLPVEGEQDDLVAENEPDLMANEQTWPTEEELMEAEERVRNMDPSERPAEFNESKKMVKRVPKGTSNYQAAWIVDSDHSSDEDDDYEDEDDDDRMYEEDDDDLPDARAGQEEEEDDEEYEEVELESGERIQNNSAQDEDELDADEEAQQYAAYLKEREVENRDDLEFPDEVEVPMEVPGRTRFARYRGLESFRTSPWDPYENLPLDYGRIFQFENYRRTKSRVMSQALVDGVMPGTRIVLHIANVPAKVLDLYQPQRPFVVFGLLQYEHKMSVLNFVVTRTAEYEGIVKAKDPLVLHCGFRRYVVRPIYSQNSRKGKGTNNVHKSERFLQHGRSTIATVYAPIMFGNLPVVLTKDTGDINKPAVVATGSLADADPKRIVAKRIILTGHPFKVHKRTATIRYMFHNADDVWYYKSVELRTKLGRTGHIKESLGTHGYYKAAFDQQLSMQDTVMMMLYKRVFPKWNTELWTGGWDASLVDGGRVMPAPIAQGADEDMEME</sequence>
<feature type="region of interest" description="Disordered" evidence="5">
    <location>
        <begin position="368"/>
        <end position="473"/>
    </location>
</feature>
<dbReference type="SMART" id="SM00785">
    <property type="entry name" value="AARP2CN"/>
    <property type="match status" value="1"/>
</dbReference>
<dbReference type="GO" id="GO:0034511">
    <property type="term" value="F:U3 snoRNA binding"/>
    <property type="evidence" value="ECO:0007669"/>
    <property type="project" value="TreeGrafter"/>
</dbReference>
<dbReference type="InterPro" id="IPR007034">
    <property type="entry name" value="BMS1_TSR1_C"/>
</dbReference>
<dbReference type="GO" id="GO:0003924">
    <property type="term" value="F:GTPase activity"/>
    <property type="evidence" value="ECO:0007669"/>
    <property type="project" value="TreeGrafter"/>
</dbReference>
<organism evidence="7 8">
    <name type="scientific">Actinomortierella ambigua</name>
    <dbReference type="NCBI Taxonomy" id="1343610"/>
    <lineage>
        <taxon>Eukaryota</taxon>
        <taxon>Fungi</taxon>
        <taxon>Fungi incertae sedis</taxon>
        <taxon>Mucoromycota</taxon>
        <taxon>Mortierellomycotina</taxon>
        <taxon>Mortierellomycetes</taxon>
        <taxon>Mortierellales</taxon>
        <taxon>Mortierellaceae</taxon>
        <taxon>Actinomortierella</taxon>
    </lineage>
</organism>
<dbReference type="PANTHER" id="PTHR12858:SF1">
    <property type="entry name" value="PRE-RRNA-PROCESSING PROTEIN TSR1 HOMOLOG"/>
    <property type="match status" value="1"/>
</dbReference>
<feature type="compositionally biased region" description="Basic residues" evidence="5">
    <location>
        <begin position="1"/>
        <end position="11"/>
    </location>
</feature>
<dbReference type="Proteomes" id="UP000807716">
    <property type="component" value="Unassembled WGS sequence"/>
</dbReference>
<feature type="compositionally biased region" description="Acidic residues" evidence="5">
    <location>
        <begin position="441"/>
        <end position="455"/>
    </location>
</feature>
<dbReference type="Pfam" id="PF04950">
    <property type="entry name" value="RIBIOP_C"/>
    <property type="match status" value="1"/>
</dbReference>
<evidence type="ECO:0000256" key="2">
    <source>
        <dbReference type="ARBA" id="ARBA00022517"/>
    </source>
</evidence>
<dbReference type="GO" id="GO:0000479">
    <property type="term" value="P:endonucleolytic cleavage of tricistronic rRNA transcript (SSU-rRNA, 5.8S rRNA, LSU-rRNA)"/>
    <property type="evidence" value="ECO:0007669"/>
    <property type="project" value="TreeGrafter"/>
</dbReference>
<keyword evidence="2" id="KW-0690">Ribosome biogenesis</keyword>
<dbReference type="GO" id="GO:0030688">
    <property type="term" value="C:preribosome, small subunit precursor"/>
    <property type="evidence" value="ECO:0007669"/>
    <property type="project" value="TreeGrafter"/>
</dbReference>
<dbReference type="GO" id="GO:0005730">
    <property type="term" value="C:nucleolus"/>
    <property type="evidence" value="ECO:0007669"/>
    <property type="project" value="UniProtKB-SubCell"/>
</dbReference>
<reference evidence="7" key="1">
    <citation type="journal article" date="2020" name="Fungal Divers.">
        <title>Resolving the Mortierellaceae phylogeny through synthesis of multi-gene phylogenetics and phylogenomics.</title>
        <authorList>
            <person name="Vandepol N."/>
            <person name="Liber J."/>
            <person name="Desiro A."/>
            <person name="Na H."/>
            <person name="Kennedy M."/>
            <person name="Barry K."/>
            <person name="Grigoriev I.V."/>
            <person name="Miller A.N."/>
            <person name="O'Donnell K."/>
            <person name="Stajich J.E."/>
            <person name="Bonito G."/>
        </authorList>
    </citation>
    <scope>NUCLEOTIDE SEQUENCE</scope>
    <source>
        <strain evidence="7">BC1065</strain>
    </source>
</reference>
<evidence type="ECO:0000256" key="1">
    <source>
        <dbReference type="ARBA" id="ARBA00004604"/>
    </source>
</evidence>
<evidence type="ECO:0000313" key="7">
    <source>
        <dbReference type="EMBL" id="KAG0266338.1"/>
    </source>
</evidence>
<dbReference type="Pfam" id="PF22298">
    <property type="entry name" value="Tsr1_G-like"/>
    <property type="match status" value="1"/>
</dbReference>
<dbReference type="InterPro" id="IPR039761">
    <property type="entry name" value="Bms1/Tsr1"/>
</dbReference>
<gene>
    <name evidence="7" type="ORF">DFQ27_009874</name>
</gene>
<proteinExistence type="inferred from homology"/>
<dbReference type="PANTHER" id="PTHR12858">
    <property type="entry name" value="RIBOSOME BIOGENESIS PROTEIN"/>
    <property type="match status" value="1"/>
</dbReference>
<keyword evidence="3" id="KW-0539">Nucleus</keyword>
<feature type="compositionally biased region" description="Basic and acidic residues" evidence="5">
    <location>
        <begin position="368"/>
        <end position="386"/>
    </location>
</feature>
<feature type="region of interest" description="Disordered" evidence="5">
    <location>
        <begin position="1"/>
        <end position="56"/>
    </location>
</feature>
<feature type="domain" description="Bms1-type G" evidence="6">
    <location>
        <begin position="85"/>
        <end position="241"/>
    </location>
</feature>
<dbReference type="InterPro" id="IPR012948">
    <property type="entry name" value="AARP2CN"/>
</dbReference>
<evidence type="ECO:0000259" key="6">
    <source>
        <dbReference type="PROSITE" id="PS51714"/>
    </source>
</evidence>
<dbReference type="AlphaFoldDB" id="A0A9P6QDP5"/>
<dbReference type="OrthoDB" id="119302at2759"/>
<dbReference type="Pfam" id="PF08142">
    <property type="entry name" value="AARP2CN"/>
    <property type="match status" value="1"/>
</dbReference>
<dbReference type="InterPro" id="IPR030387">
    <property type="entry name" value="G_Bms1/Tsr1_dom"/>
</dbReference>
<dbReference type="GO" id="GO:0000462">
    <property type="term" value="P:maturation of SSU-rRNA from tricistronic rRNA transcript (SSU-rRNA, 5.8S rRNA, LSU-rRNA)"/>
    <property type="evidence" value="ECO:0007669"/>
    <property type="project" value="TreeGrafter"/>
</dbReference>
<dbReference type="GO" id="GO:0005525">
    <property type="term" value="F:GTP binding"/>
    <property type="evidence" value="ECO:0007669"/>
    <property type="project" value="TreeGrafter"/>
</dbReference>
<evidence type="ECO:0000256" key="4">
    <source>
        <dbReference type="ARBA" id="ARBA00038288"/>
    </source>
</evidence>
<evidence type="ECO:0000313" key="8">
    <source>
        <dbReference type="Proteomes" id="UP000807716"/>
    </source>
</evidence>
<keyword evidence="8" id="KW-1185">Reference proteome</keyword>
<dbReference type="PROSITE" id="PS51714">
    <property type="entry name" value="G_BMS1"/>
    <property type="match status" value="1"/>
</dbReference>
<name>A0A9P6QDP5_9FUNG</name>
<accession>A0A9P6QDP5</accession>
<comment type="similarity">
    <text evidence="4">Belongs to the TRAFAC class translation factor GTPase superfamily. Bms1-like GTPase family. TSR1 subfamily.</text>
</comment>
<dbReference type="EMBL" id="JAAAJB010000096">
    <property type="protein sequence ID" value="KAG0266338.1"/>
    <property type="molecule type" value="Genomic_DNA"/>
</dbReference>
<feature type="compositionally biased region" description="Acidic residues" evidence="5">
    <location>
        <begin position="410"/>
        <end position="433"/>
    </location>
</feature>
<evidence type="ECO:0000256" key="5">
    <source>
        <dbReference type="SAM" id="MobiDB-lite"/>
    </source>
</evidence>
<feature type="compositionally biased region" description="Basic and acidic residues" evidence="5">
    <location>
        <begin position="29"/>
        <end position="42"/>
    </location>
</feature>
<comment type="subcellular location">
    <subcellularLocation>
        <location evidence="1">Nucleus</location>
        <location evidence="1">Nucleolus</location>
    </subcellularLocation>
</comment>
<dbReference type="SMART" id="SM01362">
    <property type="entry name" value="DUF663"/>
    <property type="match status" value="1"/>
</dbReference>